<evidence type="ECO:0000313" key="3">
    <source>
        <dbReference type="EMBL" id="CRJ88306.1"/>
    </source>
</evidence>
<feature type="compositionally biased region" description="Polar residues" evidence="1">
    <location>
        <begin position="127"/>
        <end position="136"/>
    </location>
</feature>
<gene>
    <name evidence="3" type="ORF">BN1723_001550</name>
</gene>
<evidence type="ECO:0008006" key="5">
    <source>
        <dbReference type="Google" id="ProtNLM"/>
    </source>
</evidence>
<feature type="signal peptide" evidence="2">
    <location>
        <begin position="1"/>
        <end position="22"/>
    </location>
</feature>
<dbReference type="Proteomes" id="UP000045706">
    <property type="component" value="Unassembled WGS sequence"/>
</dbReference>
<evidence type="ECO:0000313" key="4">
    <source>
        <dbReference type="Proteomes" id="UP000045706"/>
    </source>
</evidence>
<evidence type="ECO:0000256" key="2">
    <source>
        <dbReference type="SAM" id="SignalP"/>
    </source>
</evidence>
<dbReference type="EMBL" id="CVQI01000002">
    <property type="protein sequence ID" value="CRJ88306.1"/>
    <property type="molecule type" value="Genomic_DNA"/>
</dbReference>
<accession>A0A0G4KF13</accession>
<protein>
    <recommendedName>
        <fullName evidence="5">Peptidase M20 dimerisation domain-containing protein</fullName>
    </recommendedName>
</protein>
<feature type="non-terminal residue" evidence="3">
    <location>
        <position position="182"/>
    </location>
</feature>
<feature type="chain" id="PRO_5002565453" description="Peptidase M20 dimerisation domain-containing protein" evidence="2">
    <location>
        <begin position="23"/>
        <end position="182"/>
    </location>
</feature>
<name>A0A0G4KF13_VERLO</name>
<feature type="region of interest" description="Disordered" evidence="1">
    <location>
        <begin position="113"/>
        <end position="136"/>
    </location>
</feature>
<keyword evidence="2" id="KW-0732">Signal</keyword>
<reference evidence="4" key="1">
    <citation type="submission" date="2015-05" db="EMBL/GenBank/DDBJ databases">
        <authorList>
            <person name="Fogelqvist Johan"/>
        </authorList>
    </citation>
    <scope>NUCLEOTIDE SEQUENCE [LARGE SCALE GENOMIC DNA]</scope>
</reference>
<dbReference type="AlphaFoldDB" id="A0A0G4KF13"/>
<proteinExistence type="predicted"/>
<evidence type="ECO:0000256" key="1">
    <source>
        <dbReference type="SAM" id="MobiDB-lite"/>
    </source>
</evidence>
<organism evidence="3 4">
    <name type="scientific">Verticillium longisporum</name>
    <name type="common">Verticillium dahliae var. longisporum</name>
    <dbReference type="NCBI Taxonomy" id="100787"/>
    <lineage>
        <taxon>Eukaryota</taxon>
        <taxon>Fungi</taxon>
        <taxon>Dikarya</taxon>
        <taxon>Ascomycota</taxon>
        <taxon>Pezizomycotina</taxon>
        <taxon>Sordariomycetes</taxon>
        <taxon>Hypocreomycetidae</taxon>
        <taxon>Glomerellales</taxon>
        <taxon>Plectosphaerellaceae</taxon>
        <taxon>Verticillium</taxon>
    </lineage>
</organism>
<sequence>MLLTRLLGVAALARCAASSSDAQLPLGDSATAPSSKYPTEADDDAPAWRNSFLDLHRSIVEISSISGTEADVGQFLFDYLLQKGYSVEKQKENHDAFEWLIVHVVVPNTVAATQPRTSGKSAEGASSDKTASSRWRTGSSTLLEKMRADFNVTGKGAVDRIAQIRIGINDVPGCLAGVAGEN</sequence>